<proteinExistence type="predicted"/>
<accession>A0ABS7N640</accession>
<reference evidence="1 2" key="1">
    <citation type="submission" date="2021-06" db="EMBL/GenBank/DDBJ databases">
        <title>44 bacteria genomes isolated from Dapeng, Shenzhen.</title>
        <authorList>
            <person name="Zheng W."/>
            <person name="Yu S."/>
            <person name="Huang Y."/>
        </authorList>
    </citation>
    <scope>NUCLEOTIDE SEQUENCE [LARGE SCALE GENOMIC DNA]</scope>
    <source>
        <strain evidence="1 2">DP5N14-6</strain>
    </source>
</reference>
<protein>
    <submittedName>
        <fullName evidence="1">Uncharacterized protein</fullName>
    </submittedName>
</protein>
<gene>
    <name evidence="1" type="ORF">KUV23_10705</name>
</gene>
<comment type="caution">
    <text evidence="1">The sequence shown here is derived from an EMBL/GenBank/DDBJ whole genome shotgun (WGS) entry which is preliminary data.</text>
</comment>
<name>A0ABS7N640_9BACT</name>
<evidence type="ECO:0000313" key="1">
    <source>
        <dbReference type="EMBL" id="MBY5951445.1"/>
    </source>
</evidence>
<keyword evidence="2" id="KW-1185">Reference proteome</keyword>
<dbReference type="Proteomes" id="UP000766609">
    <property type="component" value="Unassembled WGS sequence"/>
</dbReference>
<evidence type="ECO:0000313" key="2">
    <source>
        <dbReference type="Proteomes" id="UP000766609"/>
    </source>
</evidence>
<dbReference type="RefSeq" id="WP_222584121.1">
    <property type="nucleotide sequence ID" value="NZ_JAHVHP010000002.1"/>
</dbReference>
<organism evidence="1 2">
    <name type="scientific">Algoriphagus marincola</name>
    <dbReference type="NCBI Taxonomy" id="264027"/>
    <lineage>
        <taxon>Bacteria</taxon>
        <taxon>Pseudomonadati</taxon>
        <taxon>Bacteroidota</taxon>
        <taxon>Cytophagia</taxon>
        <taxon>Cytophagales</taxon>
        <taxon>Cyclobacteriaceae</taxon>
        <taxon>Algoriphagus</taxon>
    </lineage>
</organism>
<dbReference type="EMBL" id="JAHVHP010000002">
    <property type="protein sequence ID" value="MBY5951445.1"/>
    <property type="molecule type" value="Genomic_DNA"/>
</dbReference>
<sequence length="79" mass="9298">MEKRNYIPTAGSKGYKGEVTPVQAVGTPLRPRLTFYSQKEKDYEAISKDRIGLKPHDTKILWFEWAKATFQFKNRYHSF</sequence>